<dbReference type="SUPFAM" id="SSF55811">
    <property type="entry name" value="Nudix"/>
    <property type="match status" value="1"/>
</dbReference>
<dbReference type="GO" id="GO:0010945">
    <property type="term" value="F:coenzyme A diphosphatase activity"/>
    <property type="evidence" value="ECO:0007669"/>
    <property type="project" value="InterPro"/>
</dbReference>
<dbReference type="PANTHER" id="PTHR12992:SF11">
    <property type="entry name" value="MITOCHONDRIAL COENZYME A DIPHOSPHATASE NUDT8"/>
    <property type="match status" value="1"/>
</dbReference>
<feature type="transmembrane region" description="Helical" evidence="8">
    <location>
        <begin position="125"/>
        <end position="142"/>
    </location>
</feature>
<dbReference type="PROSITE" id="PS51462">
    <property type="entry name" value="NUDIX"/>
    <property type="match status" value="1"/>
</dbReference>
<evidence type="ECO:0000256" key="2">
    <source>
        <dbReference type="ARBA" id="ARBA00001946"/>
    </source>
</evidence>
<feature type="transmembrane region" description="Helical" evidence="8">
    <location>
        <begin position="54"/>
        <end position="73"/>
    </location>
</feature>
<sequence length="144" mass="16514">MFTKRSKILGDHPGEVSFPGGRMDKDDKNICSTAVRETYEEVGIKKNQLEIIGFLDPIITISGFLVTPIVAFIDDHIKYVIDEIEVESVFEVPLSFLLNPENKHKSNRVFNGKNFLVTEYFYEKYKIWGATAMIILLLKNLLKN</sequence>
<keyword evidence="6" id="KW-0464">Manganese</keyword>
<dbReference type="AlphaFoldDB" id="A0A381PS49"/>
<proteinExistence type="predicted"/>
<evidence type="ECO:0000259" key="9">
    <source>
        <dbReference type="PROSITE" id="PS51462"/>
    </source>
</evidence>
<keyword evidence="8" id="KW-0812">Transmembrane</keyword>
<dbReference type="InterPro" id="IPR015797">
    <property type="entry name" value="NUDIX_hydrolase-like_dom_sf"/>
</dbReference>
<keyword evidence="3" id="KW-0479">Metal-binding</keyword>
<reference evidence="10" key="1">
    <citation type="submission" date="2018-05" db="EMBL/GenBank/DDBJ databases">
        <authorList>
            <person name="Lanie J.A."/>
            <person name="Ng W.-L."/>
            <person name="Kazmierczak K.M."/>
            <person name="Andrzejewski T.M."/>
            <person name="Davidsen T.M."/>
            <person name="Wayne K.J."/>
            <person name="Tettelin H."/>
            <person name="Glass J.I."/>
            <person name="Rusch D."/>
            <person name="Podicherti R."/>
            <person name="Tsui H.-C.T."/>
            <person name="Winkler M.E."/>
        </authorList>
    </citation>
    <scope>NUCLEOTIDE SEQUENCE</scope>
</reference>
<evidence type="ECO:0000256" key="4">
    <source>
        <dbReference type="ARBA" id="ARBA00022801"/>
    </source>
</evidence>
<evidence type="ECO:0000256" key="5">
    <source>
        <dbReference type="ARBA" id="ARBA00022842"/>
    </source>
</evidence>
<keyword evidence="4" id="KW-0378">Hydrolase</keyword>
<dbReference type="PANTHER" id="PTHR12992">
    <property type="entry name" value="NUDIX HYDROLASE"/>
    <property type="match status" value="1"/>
</dbReference>
<dbReference type="Gene3D" id="3.90.79.10">
    <property type="entry name" value="Nucleoside Triphosphate Pyrophosphohydrolase"/>
    <property type="match status" value="1"/>
</dbReference>
<dbReference type="EMBL" id="UINC01001073">
    <property type="protein sequence ID" value="SUZ69861.1"/>
    <property type="molecule type" value="Genomic_DNA"/>
</dbReference>
<feature type="domain" description="Nudix hydrolase" evidence="9">
    <location>
        <begin position="1"/>
        <end position="114"/>
    </location>
</feature>
<name>A0A381PS49_9ZZZZ</name>
<evidence type="ECO:0000313" key="10">
    <source>
        <dbReference type="EMBL" id="SUZ69861.1"/>
    </source>
</evidence>
<feature type="region of interest" description="Disordered" evidence="7">
    <location>
        <begin position="1"/>
        <end position="23"/>
    </location>
</feature>
<dbReference type="InterPro" id="IPR000086">
    <property type="entry name" value="NUDIX_hydrolase_dom"/>
</dbReference>
<accession>A0A381PS49</accession>
<gene>
    <name evidence="10" type="ORF">METZ01_LOCUS22715</name>
</gene>
<evidence type="ECO:0000256" key="1">
    <source>
        <dbReference type="ARBA" id="ARBA00001936"/>
    </source>
</evidence>
<dbReference type="GO" id="GO:0046872">
    <property type="term" value="F:metal ion binding"/>
    <property type="evidence" value="ECO:0007669"/>
    <property type="project" value="UniProtKB-KW"/>
</dbReference>
<evidence type="ECO:0000256" key="6">
    <source>
        <dbReference type="ARBA" id="ARBA00023211"/>
    </source>
</evidence>
<evidence type="ECO:0000256" key="8">
    <source>
        <dbReference type="SAM" id="Phobius"/>
    </source>
</evidence>
<evidence type="ECO:0000256" key="7">
    <source>
        <dbReference type="SAM" id="MobiDB-lite"/>
    </source>
</evidence>
<evidence type="ECO:0000256" key="3">
    <source>
        <dbReference type="ARBA" id="ARBA00022723"/>
    </source>
</evidence>
<keyword evidence="8" id="KW-0472">Membrane</keyword>
<comment type="cofactor">
    <cofactor evidence="2">
        <name>Mg(2+)</name>
        <dbReference type="ChEBI" id="CHEBI:18420"/>
    </cofactor>
</comment>
<keyword evidence="8" id="KW-1133">Transmembrane helix</keyword>
<dbReference type="Pfam" id="PF00293">
    <property type="entry name" value="NUDIX"/>
    <property type="match status" value="1"/>
</dbReference>
<dbReference type="CDD" id="cd03426">
    <property type="entry name" value="NUDIX_CoAse_Nudt7"/>
    <property type="match status" value="1"/>
</dbReference>
<keyword evidence="5" id="KW-0460">Magnesium</keyword>
<dbReference type="InterPro" id="IPR045121">
    <property type="entry name" value="CoAse"/>
</dbReference>
<comment type="cofactor">
    <cofactor evidence="1">
        <name>Mn(2+)</name>
        <dbReference type="ChEBI" id="CHEBI:29035"/>
    </cofactor>
</comment>
<organism evidence="10">
    <name type="scientific">marine metagenome</name>
    <dbReference type="NCBI Taxonomy" id="408172"/>
    <lineage>
        <taxon>unclassified sequences</taxon>
        <taxon>metagenomes</taxon>
        <taxon>ecological metagenomes</taxon>
    </lineage>
</organism>
<protein>
    <recommendedName>
        <fullName evidence="9">Nudix hydrolase domain-containing protein</fullName>
    </recommendedName>
</protein>